<comment type="caution">
    <text evidence="9">The sequence shown here is derived from an EMBL/GenBank/DDBJ whole genome shotgun (WGS) entry which is preliminary data.</text>
</comment>
<proteinExistence type="inferred from homology"/>
<evidence type="ECO:0000256" key="5">
    <source>
        <dbReference type="ARBA" id="ARBA00022989"/>
    </source>
</evidence>
<dbReference type="Proteomes" id="UP000572212">
    <property type="component" value="Unassembled WGS sequence"/>
</dbReference>
<evidence type="ECO:0000313" key="9">
    <source>
        <dbReference type="EMBL" id="MBB6512764.1"/>
    </source>
</evidence>
<dbReference type="PANTHER" id="PTHR30561:SF0">
    <property type="entry name" value="GUANIDINIUM EXPORTER"/>
    <property type="match status" value="1"/>
</dbReference>
<gene>
    <name evidence="9" type="ORF">GGQ92_001550</name>
</gene>
<dbReference type="InterPro" id="IPR037185">
    <property type="entry name" value="EmrE-like"/>
</dbReference>
<keyword evidence="2" id="KW-0813">Transport</keyword>
<evidence type="ECO:0000256" key="3">
    <source>
        <dbReference type="ARBA" id="ARBA00022475"/>
    </source>
</evidence>
<sequence length="104" mass="11388">MAWTMLILAGVFEMLAVVMMNQWHKVKSHINFSLMILAFLLSFVCLAYALSYISMSVGYAIWTGIGAAGGALIGIVLYKESANWKRVFFLLLIVGAVIGLKLVG</sequence>
<keyword evidence="4 7" id="KW-0812">Transmembrane</keyword>
<keyword evidence="3" id="KW-1003">Cell membrane</keyword>
<protein>
    <submittedName>
        <fullName evidence="9">Paired small multidrug resistance pump</fullName>
    </submittedName>
</protein>
<reference evidence="9 10" key="1">
    <citation type="submission" date="2020-08" db="EMBL/GenBank/DDBJ databases">
        <title>Genomic Encyclopedia of Type Strains, Phase IV (KMG-IV): sequencing the most valuable type-strain genomes for metagenomic binning, comparative biology and taxonomic classification.</title>
        <authorList>
            <person name="Goeker M."/>
        </authorList>
    </citation>
    <scope>NUCLEOTIDE SEQUENCE [LARGE SCALE GENOMIC DNA]</scope>
    <source>
        <strain evidence="9 10">DSM 11805</strain>
    </source>
</reference>
<dbReference type="EMBL" id="JACHON010000004">
    <property type="protein sequence ID" value="MBB6512764.1"/>
    <property type="molecule type" value="Genomic_DNA"/>
</dbReference>
<dbReference type="RefSeq" id="WP_184246623.1">
    <property type="nucleotide sequence ID" value="NZ_BAAACU010000028.1"/>
</dbReference>
<dbReference type="AlphaFoldDB" id="A0A841RPA2"/>
<keyword evidence="6 8" id="KW-0472">Membrane</keyword>
<evidence type="ECO:0000256" key="4">
    <source>
        <dbReference type="ARBA" id="ARBA00022692"/>
    </source>
</evidence>
<comment type="similarity">
    <text evidence="7">Belongs to the drug/metabolite transporter (DMT) superfamily. Small multidrug resistance (SMR) (TC 2.A.7.1) family.</text>
</comment>
<evidence type="ECO:0000256" key="7">
    <source>
        <dbReference type="RuleBase" id="RU003942"/>
    </source>
</evidence>
<dbReference type="SUPFAM" id="SSF103481">
    <property type="entry name" value="Multidrug resistance efflux transporter EmrE"/>
    <property type="match status" value="1"/>
</dbReference>
<dbReference type="Pfam" id="PF00893">
    <property type="entry name" value="Multi_Drug_Res"/>
    <property type="match status" value="1"/>
</dbReference>
<evidence type="ECO:0000256" key="8">
    <source>
        <dbReference type="SAM" id="Phobius"/>
    </source>
</evidence>
<dbReference type="GO" id="GO:0022857">
    <property type="term" value="F:transmembrane transporter activity"/>
    <property type="evidence" value="ECO:0007669"/>
    <property type="project" value="InterPro"/>
</dbReference>
<dbReference type="Gene3D" id="1.10.3730.20">
    <property type="match status" value="1"/>
</dbReference>
<organism evidence="9 10">
    <name type="scientific">Gracilibacillus halotolerans</name>
    <dbReference type="NCBI Taxonomy" id="74386"/>
    <lineage>
        <taxon>Bacteria</taxon>
        <taxon>Bacillati</taxon>
        <taxon>Bacillota</taxon>
        <taxon>Bacilli</taxon>
        <taxon>Bacillales</taxon>
        <taxon>Bacillaceae</taxon>
        <taxon>Gracilibacillus</taxon>
    </lineage>
</organism>
<evidence type="ECO:0000256" key="6">
    <source>
        <dbReference type="ARBA" id="ARBA00023136"/>
    </source>
</evidence>
<keyword evidence="10" id="KW-1185">Reference proteome</keyword>
<dbReference type="PANTHER" id="PTHR30561">
    <property type="entry name" value="SMR FAMILY PROTON-DEPENDENT DRUG EFFLUX TRANSPORTER SUGE"/>
    <property type="match status" value="1"/>
</dbReference>
<comment type="subcellular location">
    <subcellularLocation>
        <location evidence="1 7">Cell membrane</location>
        <topology evidence="1 7">Multi-pass membrane protein</topology>
    </subcellularLocation>
</comment>
<name>A0A841RPA2_9BACI</name>
<feature type="transmembrane region" description="Helical" evidence="8">
    <location>
        <begin position="59"/>
        <end position="78"/>
    </location>
</feature>
<evidence type="ECO:0000256" key="2">
    <source>
        <dbReference type="ARBA" id="ARBA00022448"/>
    </source>
</evidence>
<dbReference type="GO" id="GO:0005886">
    <property type="term" value="C:plasma membrane"/>
    <property type="evidence" value="ECO:0007669"/>
    <property type="project" value="UniProtKB-SubCell"/>
</dbReference>
<accession>A0A841RPA2</accession>
<feature type="transmembrane region" description="Helical" evidence="8">
    <location>
        <begin position="87"/>
        <end position="103"/>
    </location>
</feature>
<evidence type="ECO:0000256" key="1">
    <source>
        <dbReference type="ARBA" id="ARBA00004651"/>
    </source>
</evidence>
<feature type="transmembrane region" description="Helical" evidence="8">
    <location>
        <begin position="6"/>
        <end position="23"/>
    </location>
</feature>
<dbReference type="InterPro" id="IPR000390">
    <property type="entry name" value="Small_drug/metabolite_transptr"/>
</dbReference>
<dbReference type="InterPro" id="IPR045324">
    <property type="entry name" value="Small_multidrug_res"/>
</dbReference>
<evidence type="ECO:0000313" key="10">
    <source>
        <dbReference type="Proteomes" id="UP000572212"/>
    </source>
</evidence>
<keyword evidence="5 8" id="KW-1133">Transmembrane helix</keyword>
<feature type="transmembrane region" description="Helical" evidence="8">
    <location>
        <begin position="30"/>
        <end position="53"/>
    </location>
</feature>